<reference evidence="3" key="1">
    <citation type="submission" date="2014-06" db="EMBL/GenBank/DDBJ databases">
        <authorList>
            <person name="Berkman P.J."/>
        </authorList>
    </citation>
    <scope>NUCLEOTIDE SEQUENCE [LARGE SCALE GENOMIC DNA]</scope>
</reference>
<evidence type="ECO:0000313" key="3">
    <source>
        <dbReference type="Proteomes" id="UP000242770"/>
    </source>
</evidence>
<evidence type="ECO:0000313" key="2">
    <source>
        <dbReference type="EMBL" id="CDW97956.1"/>
    </source>
</evidence>
<dbReference type="EMBL" id="CCFA01002646">
    <property type="protein sequence ID" value="CDW97956.1"/>
    <property type="molecule type" value="Genomic_DNA"/>
</dbReference>
<feature type="region of interest" description="Disordered" evidence="1">
    <location>
        <begin position="35"/>
        <end position="56"/>
    </location>
</feature>
<sequence length="56" mass="6204">MAPTIATQNNDDVRAELEREEQLDLVDPLRHFLAIEDDDDDAVPTTTSSSSGVDHH</sequence>
<organism evidence="2 3">
    <name type="scientific">Sporisorium scitamineum</name>
    <dbReference type="NCBI Taxonomy" id="49012"/>
    <lineage>
        <taxon>Eukaryota</taxon>
        <taxon>Fungi</taxon>
        <taxon>Dikarya</taxon>
        <taxon>Basidiomycota</taxon>
        <taxon>Ustilaginomycotina</taxon>
        <taxon>Ustilaginomycetes</taxon>
        <taxon>Ustilaginales</taxon>
        <taxon>Ustilaginaceae</taxon>
        <taxon>Sporisorium</taxon>
    </lineage>
</organism>
<feature type="compositionally biased region" description="Polar residues" evidence="1">
    <location>
        <begin position="44"/>
        <end position="56"/>
    </location>
</feature>
<keyword evidence="3" id="KW-1185">Reference proteome</keyword>
<name>A0A0F7S6H2_9BASI</name>
<gene>
    <name evidence="2" type="primary">SSCI44020.1</name>
</gene>
<accession>A0A0F7S6H2</accession>
<evidence type="ECO:0000256" key="1">
    <source>
        <dbReference type="SAM" id="MobiDB-lite"/>
    </source>
</evidence>
<dbReference type="AlphaFoldDB" id="A0A0F7S6H2"/>
<dbReference type="Proteomes" id="UP000242770">
    <property type="component" value="Unassembled WGS sequence"/>
</dbReference>
<protein>
    <submittedName>
        <fullName evidence="2">Uncharacterized protein</fullName>
    </submittedName>
</protein>
<proteinExistence type="predicted"/>